<gene>
    <name evidence="6" type="ORF">PFDSM3638_05755</name>
</gene>
<keyword evidence="3 5" id="KW-1133">Transmembrane helix</keyword>
<dbReference type="OrthoDB" id="18006at2157"/>
<dbReference type="GeneID" id="41712957"/>
<dbReference type="GeneID" id="13301753"/>
<evidence type="ECO:0000256" key="5">
    <source>
        <dbReference type="SAM" id="Phobius"/>
    </source>
</evidence>
<evidence type="ECO:0000256" key="2">
    <source>
        <dbReference type="ARBA" id="ARBA00022692"/>
    </source>
</evidence>
<reference evidence="6 7" key="1">
    <citation type="submission" date="2017-08" db="EMBL/GenBank/DDBJ databases">
        <title>Resequencing and Reannotation of the genome of Pyrococcus furiosus type strain DSM3638.</title>
        <authorList>
            <person name="Reichelt R.M."/>
            <person name="Bunk B."/>
        </authorList>
    </citation>
    <scope>NUCLEOTIDE SEQUENCE [LARGE SCALE GENOMIC DNA]</scope>
    <source>
        <strain evidence="6 7">DSM 3638</strain>
    </source>
</reference>
<dbReference type="InterPro" id="IPR039428">
    <property type="entry name" value="NUOK/Mnh_C1-like"/>
</dbReference>
<name>A0A5C0XPA9_PYRFU</name>
<dbReference type="InterPro" id="IPR050601">
    <property type="entry name" value="CPA3_antiporter_subunitC"/>
</dbReference>
<dbReference type="PANTHER" id="PTHR34583">
    <property type="entry name" value="ANTIPORTER SUBUNIT MNHC2-RELATED"/>
    <property type="match status" value="1"/>
</dbReference>
<dbReference type="PANTHER" id="PTHR34583:SF3">
    <property type="entry name" value="MULTISUBUNIT SODIUM_HYDROGEN ANTIPORTER, MNHC SUBUNIT"/>
    <property type="match status" value="1"/>
</dbReference>
<sequence length="90" mass="9466">MIYVLLIIIGLFGIIVNKGKLKQLLSLNILALGVVVFFVNKGSHLGTAPPLKGFSNPVDPLPTVLMLTTIVVDVAVTGLALALVMGGRKE</sequence>
<evidence type="ECO:0000313" key="6">
    <source>
        <dbReference type="EMBL" id="QEK78803.1"/>
    </source>
</evidence>
<organism evidence="6 7">
    <name type="scientific">Pyrococcus furiosus (strain ATCC 43587 / DSM 3638 / JCM 8422 / Vc1)</name>
    <dbReference type="NCBI Taxonomy" id="186497"/>
    <lineage>
        <taxon>Archaea</taxon>
        <taxon>Methanobacteriati</taxon>
        <taxon>Methanobacteriota</taxon>
        <taxon>Thermococci</taxon>
        <taxon>Thermococcales</taxon>
        <taxon>Thermococcaceae</taxon>
        <taxon>Pyrococcus</taxon>
    </lineage>
</organism>
<dbReference type="AlphaFoldDB" id="A0A5C0XPA9"/>
<dbReference type="NCBIfam" id="NF005623">
    <property type="entry name" value="PRK07375.2-2"/>
    <property type="match status" value="1"/>
</dbReference>
<keyword evidence="2 5" id="KW-0812">Transmembrane</keyword>
<protein>
    <submittedName>
        <fullName evidence="6">Cation:proton antiporter</fullName>
    </submittedName>
</protein>
<keyword evidence="4 5" id="KW-0472">Membrane</keyword>
<dbReference type="Pfam" id="PF00420">
    <property type="entry name" value="Oxidored_q2"/>
    <property type="match status" value="1"/>
</dbReference>
<dbReference type="Gene3D" id="1.10.287.3510">
    <property type="match status" value="1"/>
</dbReference>
<evidence type="ECO:0000313" key="7">
    <source>
        <dbReference type="Proteomes" id="UP000324354"/>
    </source>
</evidence>
<accession>A0A5C0XPA9</accession>
<evidence type="ECO:0000256" key="3">
    <source>
        <dbReference type="ARBA" id="ARBA00022989"/>
    </source>
</evidence>
<dbReference type="RefSeq" id="WP_014835341.1">
    <property type="nucleotide sequence ID" value="NC_003413.1"/>
</dbReference>
<dbReference type="EMBL" id="CP023154">
    <property type="protein sequence ID" value="QEK78803.1"/>
    <property type="molecule type" value="Genomic_DNA"/>
</dbReference>
<dbReference type="Proteomes" id="UP000324354">
    <property type="component" value="Chromosome"/>
</dbReference>
<feature type="transmembrane region" description="Helical" evidence="5">
    <location>
        <begin position="60"/>
        <end position="84"/>
    </location>
</feature>
<evidence type="ECO:0000256" key="4">
    <source>
        <dbReference type="ARBA" id="ARBA00023136"/>
    </source>
</evidence>
<evidence type="ECO:0000256" key="1">
    <source>
        <dbReference type="ARBA" id="ARBA00004141"/>
    </source>
</evidence>
<feature type="transmembrane region" description="Helical" evidence="5">
    <location>
        <begin position="21"/>
        <end position="40"/>
    </location>
</feature>
<dbReference type="GO" id="GO:0016020">
    <property type="term" value="C:membrane"/>
    <property type="evidence" value="ECO:0007669"/>
    <property type="project" value="UniProtKB-SubCell"/>
</dbReference>
<comment type="subcellular location">
    <subcellularLocation>
        <location evidence="1">Membrane</location>
        <topology evidence="1">Multi-pass membrane protein</topology>
    </subcellularLocation>
</comment>
<proteinExistence type="predicted"/>